<keyword evidence="7" id="KW-1185">Reference proteome</keyword>
<dbReference type="InterPro" id="IPR051379">
    <property type="entry name" value="C-type_Lectin_Receptor_IMM"/>
</dbReference>
<evidence type="ECO:0000256" key="4">
    <source>
        <dbReference type="SAM" id="SignalP"/>
    </source>
</evidence>
<evidence type="ECO:0000256" key="3">
    <source>
        <dbReference type="SAM" id="MobiDB-lite"/>
    </source>
</evidence>
<dbReference type="PANTHER" id="PTHR46746">
    <property type="entry name" value="KILLER CELL LECTIN-LIKE RECEPTOR SUBFAMILY F MEMBER 2"/>
    <property type="match status" value="1"/>
</dbReference>
<dbReference type="AlphaFoldDB" id="A0A3B3WBP6"/>
<protein>
    <recommendedName>
        <fullName evidence="5">C-type lectin domain-containing protein</fullName>
    </recommendedName>
</protein>
<dbReference type="STRING" id="48701.ENSPMEP00000000281"/>
<dbReference type="SMART" id="SM00034">
    <property type="entry name" value="CLECT"/>
    <property type="match status" value="1"/>
</dbReference>
<evidence type="ECO:0000256" key="2">
    <source>
        <dbReference type="ARBA" id="ARBA00023157"/>
    </source>
</evidence>
<evidence type="ECO:0000259" key="5">
    <source>
        <dbReference type="PROSITE" id="PS50041"/>
    </source>
</evidence>
<reference evidence="6" key="2">
    <citation type="submission" date="2025-09" db="UniProtKB">
        <authorList>
            <consortium name="Ensembl"/>
        </authorList>
    </citation>
    <scope>IDENTIFICATION</scope>
</reference>
<dbReference type="PANTHER" id="PTHR46746:SF9">
    <property type="entry name" value="CD209 ANTIGEN-LIKE PROTEIN C-LIKE"/>
    <property type="match status" value="1"/>
</dbReference>
<evidence type="ECO:0000256" key="1">
    <source>
        <dbReference type="ARBA" id="ARBA00022734"/>
    </source>
</evidence>
<dbReference type="InterPro" id="IPR001304">
    <property type="entry name" value="C-type_lectin-like"/>
</dbReference>
<proteinExistence type="predicted"/>
<reference evidence="6" key="1">
    <citation type="submission" date="2025-08" db="UniProtKB">
        <authorList>
            <consortium name="Ensembl"/>
        </authorList>
    </citation>
    <scope>IDENTIFICATION</scope>
</reference>
<dbReference type="PROSITE" id="PS50041">
    <property type="entry name" value="C_TYPE_LECTIN_2"/>
    <property type="match status" value="1"/>
</dbReference>
<dbReference type="InterPro" id="IPR016186">
    <property type="entry name" value="C-type_lectin-like/link_sf"/>
</dbReference>
<dbReference type="Proteomes" id="UP000261480">
    <property type="component" value="Unplaced"/>
</dbReference>
<feature type="domain" description="C-type lectin" evidence="5">
    <location>
        <begin position="113"/>
        <end position="227"/>
    </location>
</feature>
<dbReference type="SUPFAM" id="SSF56436">
    <property type="entry name" value="C-type lectin-like"/>
    <property type="match status" value="1"/>
</dbReference>
<name>A0A3B3WBP6_9TELE</name>
<evidence type="ECO:0000313" key="6">
    <source>
        <dbReference type="Ensembl" id="ENSPMEP00000000281.1"/>
    </source>
</evidence>
<accession>A0A3B3WBP6</accession>
<dbReference type="Ensembl" id="ENSPMET00000016138.1">
    <property type="protein sequence ID" value="ENSPMEP00000000281.1"/>
    <property type="gene ID" value="ENSPMEG00000001045.1"/>
</dbReference>
<dbReference type="Pfam" id="PF00059">
    <property type="entry name" value="Lectin_C"/>
    <property type="match status" value="1"/>
</dbReference>
<dbReference type="InterPro" id="IPR016187">
    <property type="entry name" value="CTDL_fold"/>
</dbReference>
<dbReference type="GO" id="GO:0030246">
    <property type="term" value="F:carbohydrate binding"/>
    <property type="evidence" value="ECO:0007669"/>
    <property type="project" value="UniProtKB-KW"/>
</dbReference>
<keyword evidence="4" id="KW-0732">Signal</keyword>
<dbReference type="Gene3D" id="3.10.100.10">
    <property type="entry name" value="Mannose-Binding Protein A, subunit A"/>
    <property type="match status" value="1"/>
</dbReference>
<feature type="signal peptide" evidence="4">
    <location>
        <begin position="1"/>
        <end position="25"/>
    </location>
</feature>
<organism evidence="6 7">
    <name type="scientific">Poecilia mexicana</name>
    <dbReference type="NCBI Taxonomy" id="48701"/>
    <lineage>
        <taxon>Eukaryota</taxon>
        <taxon>Metazoa</taxon>
        <taxon>Chordata</taxon>
        <taxon>Craniata</taxon>
        <taxon>Vertebrata</taxon>
        <taxon>Euteleostomi</taxon>
        <taxon>Actinopterygii</taxon>
        <taxon>Neopterygii</taxon>
        <taxon>Teleostei</taxon>
        <taxon>Neoteleostei</taxon>
        <taxon>Acanthomorphata</taxon>
        <taxon>Ovalentaria</taxon>
        <taxon>Atherinomorphae</taxon>
        <taxon>Cyprinodontiformes</taxon>
        <taxon>Poeciliidae</taxon>
        <taxon>Poeciliinae</taxon>
        <taxon>Poecilia</taxon>
    </lineage>
</organism>
<feature type="region of interest" description="Disordered" evidence="3">
    <location>
        <begin position="177"/>
        <end position="207"/>
    </location>
</feature>
<evidence type="ECO:0000313" key="7">
    <source>
        <dbReference type="Proteomes" id="UP000261480"/>
    </source>
</evidence>
<feature type="chain" id="PRO_5017236949" description="C-type lectin domain-containing protein" evidence="4">
    <location>
        <begin position="26"/>
        <end position="254"/>
    </location>
</feature>
<keyword evidence="2" id="KW-1015">Disulfide bond</keyword>
<sequence>MILKLSISIALQCDLNVLLLRLVWVVNVQTEVRLQSGFISSRNNIAKKTEKIRFKPKIQPILQDRTRSHSASWVVTTEGPSCSPEITGTSVTLLFSCVTEEPCLKCEAGWELHGGNCYKFSSSKSSWTDGRCSCTDLGSDLVKIDSREEQVGNSAADMFWIGLSDSDNDGGWFWVDGSPMNTRNGEPRDESGEPAADSGGNGEQDGASDLKCSLDKSCDLLHRSVCEKAAAPGRIILVKNLFISETPSTINTLD</sequence>
<keyword evidence="1" id="KW-0430">Lectin</keyword>